<accession>A0A926S708</accession>
<sequence>MNVWSLALAVMIVAGAVAGKIVNPGYADHGQTTLSGTPITTLHTPATP</sequence>
<dbReference type="EMBL" id="JABFCZ010000012">
    <property type="protein sequence ID" value="MBD1547042.1"/>
    <property type="molecule type" value="Genomic_DNA"/>
</dbReference>
<evidence type="ECO:0000313" key="1">
    <source>
        <dbReference type="EMBL" id="MBD1547042.1"/>
    </source>
</evidence>
<proteinExistence type="predicted"/>
<evidence type="ECO:0000313" key="2">
    <source>
        <dbReference type="Proteomes" id="UP000598467"/>
    </source>
</evidence>
<dbReference type="AlphaFoldDB" id="A0A926S708"/>
<organism evidence="1 2">
    <name type="scientific">Roseibium aggregatum</name>
    <dbReference type="NCBI Taxonomy" id="187304"/>
    <lineage>
        <taxon>Bacteria</taxon>
        <taxon>Pseudomonadati</taxon>
        <taxon>Pseudomonadota</taxon>
        <taxon>Alphaproteobacteria</taxon>
        <taxon>Hyphomicrobiales</taxon>
        <taxon>Stappiaceae</taxon>
        <taxon>Roseibium</taxon>
    </lineage>
</organism>
<name>A0A926S708_9HYPH</name>
<comment type="caution">
    <text evidence="1">The sequence shown here is derived from an EMBL/GenBank/DDBJ whole genome shotgun (WGS) entry which is preliminary data.</text>
</comment>
<dbReference type="Proteomes" id="UP000598467">
    <property type="component" value="Unassembled WGS sequence"/>
</dbReference>
<protein>
    <submittedName>
        <fullName evidence="1">Uncharacterized protein</fullName>
    </submittedName>
</protein>
<reference evidence="1" key="1">
    <citation type="submission" date="2020-05" db="EMBL/GenBank/DDBJ databases">
        <title>Identification of trans-AT polyketide cluster in two marine bacteria, producers of a novel glutaramide-containing polyketide sesbanimide D and analogs.</title>
        <authorList>
            <person name="Kacar D."/>
            <person name="Rodriguez P."/>
            <person name="Canedo L."/>
            <person name="Gonzalez E."/>
            <person name="Galan B."/>
            <person name="De La Calle F."/>
            <person name="Garcia J.L."/>
        </authorList>
    </citation>
    <scope>NUCLEOTIDE SEQUENCE</scope>
    <source>
        <strain evidence="1">PHM038</strain>
    </source>
</reference>
<dbReference type="RefSeq" id="WP_190291794.1">
    <property type="nucleotide sequence ID" value="NZ_JABFCZ010000012.1"/>
</dbReference>
<gene>
    <name evidence="1" type="ORF">HK439_12270</name>
</gene>